<comment type="caution">
    <text evidence="1">The sequence shown here is derived from an EMBL/GenBank/DDBJ whole genome shotgun (WGS) entry which is preliminary data.</text>
</comment>
<reference evidence="1 2" key="1">
    <citation type="submission" date="2022-11" db="EMBL/GenBank/DDBJ databases">
        <title>Minimal conservation of predation-associated metabolite biosynthetic gene clusters underscores biosynthetic potential of Myxococcota including descriptions for ten novel species: Archangium lansinium sp. nov., Myxococcus landrumus sp. nov., Nannocystis bai.</title>
        <authorList>
            <person name="Ahearne A."/>
            <person name="Stevens C."/>
            <person name="Dowd S."/>
        </authorList>
    </citation>
    <scope>NUCLEOTIDE SEQUENCE [LARGE SCALE GENOMIC DNA]</scope>
    <source>
        <strain evidence="1 2">NCWAL01</strain>
    </source>
</reference>
<organism evidence="1 2">
    <name type="scientific">Stigmatella ashevillensis</name>
    <dbReference type="NCBI Taxonomy" id="2995309"/>
    <lineage>
        <taxon>Bacteria</taxon>
        <taxon>Pseudomonadati</taxon>
        <taxon>Myxococcota</taxon>
        <taxon>Myxococcia</taxon>
        <taxon>Myxococcales</taxon>
        <taxon>Cystobacterineae</taxon>
        <taxon>Archangiaceae</taxon>
        <taxon>Stigmatella</taxon>
    </lineage>
</organism>
<proteinExistence type="predicted"/>
<sequence>MLALILLLVTSQVPTVPGETSLVSSCKQGMASACAALRQVSPKRAAEAERAFQRWKIAEETREQESSVEFEALPSAPEPPDCKGQEHHVISRLIARQLERHPNLRGVYKPRDSRFVAQAESEDAHCGYQHWHRGVDKEVIAWLIKSPKATRKEFEQLLREIYNRPEMRARFPNGF</sequence>
<dbReference type="Proteomes" id="UP001221838">
    <property type="component" value="Unassembled WGS sequence"/>
</dbReference>
<dbReference type="RefSeq" id="WP_272141433.1">
    <property type="nucleotide sequence ID" value="NZ_JAQNDM010000002.1"/>
</dbReference>
<protein>
    <submittedName>
        <fullName evidence="1">Wall-associated protein</fullName>
    </submittedName>
</protein>
<gene>
    <name evidence="1" type="ORF">POL68_23600</name>
</gene>
<evidence type="ECO:0000313" key="2">
    <source>
        <dbReference type="Proteomes" id="UP001221838"/>
    </source>
</evidence>
<keyword evidence="2" id="KW-1185">Reference proteome</keyword>
<evidence type="ECO:0000313" key="1">
    <source>
        <dbReference type="EMBL" id="MDC0711477.1"/>
    </source>
</evidence>
<name>A0ABT5DCS8_9BACT</name>
<dbReference type="EMBL" id="JAQNDM010000002">
    <property type="protein sequence ID" value="MDC0711477.1"/>
    <property type="molecule type" value="Genomic_DNA"/>
</dbReference>
<accession>A0ABT5DCS8</accession>